<comment type="caution">
    <text evidence="2">The sequence shown here is derived from an EMBL/GenBank/DDBJ whole genome shotgun (WGS) entry which is preliminary data.</text>
</comment>
<reference evidence="2 3" key="1">
    <citation type="submission" date="2019-02" db="EMBL/GenBank/DDBJ databases">
        <title>Genomic Encyclopedia of Type Strains, Phase IV (KMG-IV): sequencing the most valuable type-strain genomes for metagenomic binning, comparative biology and taxonomic classification.</title>
        <authorList>
            <person name="Goeker M."/>
        </authorList>
    </citation>
    <scope>NUCLEOTIDE SEQUENCE [LARGE SCALE GENOMIC DNA]</scope>
    <source>
        <strain evidence="2 3">DSM 45622</strain>
    </source>
</reference>
<feature type="compositionally biased region" description="Low complexity" evidence="1">
    <location>
        <begin position="122"/>
        <end position="134"/>
    </location>
</feature>
<dbReference type="RefSeq" id="WP_196788602.1">
    <property type="nucleotide sequence ID" value="NZ_SGXD01000007.1"/>
</dbReference>
<evidence type="ECO:0000313" key="2">
    <source>
        <dbReference type="EMBL" id="RZS79002.1"/>
    </source>
</evidence>
<feature type="region of interest" description="Disordered" evidence="1">
    <location>
        <begin position="122"/>
        <end position="154"/>
    </location>
</feature>
<protein>
    <recommendedName>
        <fullName evidence="4">Dienelactone hydrolase</fullName>
    </recommendedName>
</protein>
<dbReference type="EMBL" id="SGXD01000007">
    <property type="protein sequence ID" value="RZS79002.1"/>
    <property type="molecule type" value="Genomic_DNA"/>
</dbReference>
<sequence>MVLFHHAQGLTRGVHALADALRAGGAQVTTPDLYAGRTFATLEDGVAHAEELGSEEVLARGTAAAPERPAVYVGVSLGALPAQALAQTRPDALGAVLVSYPCDGHLFVDSGLAAFVPGQHRPAAAARTRLPRPAVTSPQSVRARRMRSGRPSGS</sequence>
<name>A0A4Q7N9Z4_9ACTN</name>
<organism evidence="2 3">
    <name type="scientific">Motilibacter rhizosphaerae</name>
    <dbReference type="NCBI Taxonomy" id="598652"/>
    <lineage>
        <taxon>Bacteria</taxon>
        <taxon>Bacillati</taxon>
        <taxon>Actinomycetota</taxon>
        <taxon>Actinomycetes</taxon>
        <taxon>Motilibacterales</taxon>
        <taxon>Motilibacteraceae</taxon>
        <taxon>Motilibacter</taxon>
    </lineage>
</organism>
<dbReference type="Gene3D" id="3.40.50.1820">
    <property type="entry name" value="alpha/beta hydrolase"/>
    <property type="match status" value="1"/>
</dbReference>
<proteinExistence type="predicted"/>
<evidence type="ECO:0000313" key="3">
    <source>
        <dbReference type="Proteomes" id="UP000293638"/>
    </source>
</evidence>
<accession>A0A4Q7N9Z4</accession>
<dbReference type="SUPFAM" id="SSF53474">
    <property type="entry name" value="alpha/beta-Hydrolases"/>
    <property type="match status" value="1"/>
</dbReference>
<keyword evidence="3" id="KW-1185">Reference proteome</keyword>
<dbReference type="AlphaFoldDB" id="A0A4Q7N9Z4"/>
<gene>
    <name evidence="2" type="ORF">EV189_3872</name>
</gene>
<dbReference type="InterPro" id="IPR029058">
    <property type="entry name" value="AB_hydrolase_fold"/>
</dbReference>
<dbReference type="Proteomes" id="UP000293638">
    <property type="component" value="Unassembled WGS sequence"/>
</dbReference>
<evidence type="ECO:0000256" key="1">
    <source>
        <dbReference type="SAM" id="MobiDB-lite"/>
    </source>
</evidence>
<evidence type="ECO:0008006" key="4">
    <source>
        <dbReference type="Google" id="ProtNLM"/>
    </source>
</evidence>